<comment type="similarity">
    <text evidence="1">Belongs to the DnaB/DnaD family.</text>
</comment>
<dbReference type="InterPro" id="IPR034829">
    <property type="entry name" value="DnaD-like_sf"/>
</dbReference>
<dbReference type="InterPro" id="IPR006343">
    <property type="entry name" value="DnaB/C_C"/>
</dbReference>
<feature type="domain" description="DnaB/C C-terminal" evidence="2">
    <location>
        <begin position="132"/>
        <end position="197"/>
    </location>
</feature>
<dbReference type="Gene3D" id="1.10.10.630">
    <property type="entry name" value="DnaD domain-like"/>
    <property type="match status" value="2"/>
</dbReference>
<dbReference type="Pfam" id="PF07261">
    <property type="entry name" value="DnaB_2"/>
    <property type="match status" value="2"/>
</dbReference>
<dbReference type="InterPro" id="IPR053162">
    <property type="entry name" value="DnaD"/>
</dbReference>
<reference evidence="3 4" key="1">
    <citation type="submission" date="2016-02" db="EMBL/GenBank/DDBJ databases">
        <title>Comparison of Clostridium stercorarium subspecies using comparative genomics and transcriptomics.</title>
        <authorList>
            <person name="Schellenberg J."/>
            <person name="Thallinger G."/>
            <person name="Levin D.B."/>
            <person name="Zhang X."/>
            <person name="Alvare G."/>
            <person name="Fristensky B."/>
            <person name="Sparling R."/>
        </authorList>
    </citation>
    <scope>NUCLEOTIDE SEQUENCE [LARGE SCALE GENOMIC DNA]</scope>
    <source>
        <strain evidence="3 4">DSM 2910</strain>
    </source>
</reference>
<protein>
    <submittedName>
        <fullName evidence="3">DNA replication protein DnaD</fullName>
    </submittedName>
</protein>
<dbReference type="PIRSF" id="PIRSF033722">
    <property type="entry name" value="DnaD_CA_C3587_prd"/>
    <property type="match status" value="1"/>
</dbReference>
<evidence type="ECO:0000313" key="3">
    <source>
        <dbReference type="EMBL" id="ANW97883.1"/>
    </source>
</evidence>
<dbReference type="AlphaFoldDB" id="A0A1B1YAU2"/>
<feature type="domain" description="DnaB/C C-terminal" evidence="2">
    <location>
        <begin position="217"/>
        <end position="282"/>
    </location>
</feature>
<dbReference type="Proteomes" id="UP000092971">
    <property type="component" value="Chromosome"/>
</dbReference>
<dbReference type="OrthoDB" id="1652900at2"/>
<dbReference type="NCBIfam" id="TIGR01446">
    <property type="entry name" value="DnaD_dom"/>
    <property type="match status" value="1"/>
</dbReference>
<evidence type="ECO:0000313" key="4">
    <source>
        <dbReference type="Proteomes" id="UP000092971"/>
    </source>
</evidence>
<sequence>MEFQISNDMLFSDTLVPDVFICDIMPSLPSDCVKVYIYGLYLCKYNKNISLDDFAKNLGLSTDALNAALVMLENEELIVRTHTGITFVSVKEKVLNRLYRRKEESTPEEALSNTQYNQRRHQCIQSMNQMFFQGSMPTSWYTFIDNLFNQYNFDEDVMISLFQYCYNRNALNRKYIGQVAASWAKRNITTHIELEKYMEIFQRTKDLSYQIAKVLRLHRSLTVYEEEFVDIWANQYGYGMDIIELALQKMSGKSNLNFRYIHKILTDWHNAGLKTKEAVIAYLSKKEATTAASKAETAVSAEKVPQKSNFWQREYSDDFYEKLKNSTFK</sequence>
<evidence type="ECO:0000256" key="1">
    <source>
        <dbReference type="ARBA" id="ARBA00093462"/>
    </source>
</evidence>
<dbReference type="InterPro" id="IPR017019">
    <property type="entry name" value="DNA_replication_prd_bac"/>
</dbReference>
<gene>
    <name evidence="3" type="ORF">CSTERTH_01935</name>
</gene>
<proteinExistence type="inferred from homology"/>
<dbReference type="SUPFAM" id="SSF158499">
    <property type="entry name" value="DnaD domain-like"/>
    <property type="match status" value="2"/>
</dbReference>
<dbReference type="EMBL" id="CP014672">
    <property type="protein sequence ID" value="ANW97883.1"/>
    <property type="molecule type" value="Genomic_DNA"/>
</dbReference>
<name>A0A1B1YAU2_THEST</name>
<dbReference type="PANTHER" id="PTHR37293">
    <property type="entry name" value="PHAGE REPLICATION PROTEIN-RELATED"/>
    <property type="match status" value="1"/>
</dbReference>
<dbReference type="PANTHER" id="PTHR37293:SF5">
    <property type="entry name" value="DNA REPLICATION PROTEIN"/>
    <property type="match status" value="1"/>
</dbReference>
<accession>A0A1B1YAU2</accession>
<dbReference type="RefSeq" id="WP_015358089.1">
    <property type="nucleotide sequence ID" value="NZ_CP014672.1"/>
</dbReference>
<evidence type="ECO:0000259" key="2">
    <source>
        <dbReference type="Pfam" id="PF07261"/>
    </source>
</evidence>
<organism evidence="3 4">
    <name type="scientific">Thermoclostridium stercorarium subsp. thermolacticum DSM 2910</name>
    <dbReference type="NCBI Taxonomy" id="1121336"/>
    <lineage>
        <taxon>Bacteria</taxon>
        <taxon>Bacillati</taxon>
        <taxon>Bacillota</taxon>
        <taxon>Clostridia</taxon>
        <taxon>Eubacteriales</taxon>
        <taxon>Oscillospiraceae</taxon>
        <taxon>Thermoclostridium</taxon>
    </lineage>
</organism>